<evidence type="ECO:0000259" key="17">
    <source>
        <dbReference type="Pfam" id="PF02852"/>
    </source>
</evidence>
<dbReference type="GO" id="GO:0005737">
    <property type="term" value="C:cytoplasm"/>
    <property type="evidence" value="ECO:0007669"/>
    <property type="project" value="UniProtKB-SubCell"/>
</dbReference>
<dbReference type="GO" id="GO:0050660">
    <property type="term" value="F:flavin adenine dinucleotide binding"/>
    <property type="evidence" value="ECO:0007669"/>
    <property type="project" value="InterPro"/>
</dbReference>
<keyword evidence="5" id="KW-0963">Cytoplasm</keyword>
<evidence type="ECO:0000256" key="2">
    <source>
        <dbReference type="ARBA" id="ARBA00007532"/>
    </source>
</evidence>
<dbReference type="InterPro" id="IPR036188">
    <property type="entry name" value="FAD/NAD-bd_sf"/>
</dbReference>
<dbReference type="NCBIfam" id="TIGR01350">
    <property type="entry name" value="lipoamide_DH"/>
    <property type="match status" value="1"/>
</dbReference>
<protein>
    <recommendedName>
        <fullName evidence="4 16">Dihydrolipoyl dehydrogenase</fullName>
        <ecNumber evidence="3 16">1.8.1.4</ecNumber>
    </recommendedName>
</protein>
<gene>
    <name evidence="19" type="ORF">ABW02_02060</name>
</gene>
<feature type="binding site" evidence="14">
    <location>
        <begin position="180"/>
        <end position="187"/>
    </location>
    <ligand>
        <name>NAD(+)</name>
        <dbReference type="ChEBI" id="CHEBI:57540"/>
    </ligand>
</feature>
<evidence type="ECO:0000256" key="4">
    <source>
        <dbReference type="ARBA" id="ARBA00016961"/>
    </source>
</evidence>
<feature type="binding site" evidence="14">
    <location>
        <position position="50"/>
    </location>
    <ligand>
        <name>FAD</name>
        <dbReference type="ChEBI" id="CHEBI:57692"/>
    </ligand>
</feature>
<keyword evidence="6 16" id="KW-0285">Flavoprotein</keyword>
<feature type="domain" description="Pyridine nucleotide-disulphide oxidoreductase dimerisation" evidence="17">
    <location>
        <begin position="347"/>
        <end position="456"/>
    </location>
</feature>
<dbReference type="FunFam" id="3.30.390.30:FF:000001">
    <property type="entry name" value="Dihydrolipoyl dehydrogenase"/>
    <property type="match status" value="1"/>
</dbReference>
<feature type="binding site" evidence="14">
    <location>
        <position position="312"/>
    </location>
    <ligand>
        <name>FAD</name>
        <dbReference type="ChEBI" id="CHEBI:57692"/>
    </ligand>
</feature>
<dbReference type="PANTHER" id="PTHR22912:SF217">
    <property type="entry name" value="DIHYDROLIPOYL DEHYDROGENASE"/>
    <property type="match status" value="1"/>
</dbReference>
<evidence type="ECO:0000256" key="11">
    <source>
        <dbReference type="ARBA" id="ARBA00023284"/>
    </source>
</evidence>
<evidence type="ECO:0000256" key="7">
    <source>
        <dbReference type="ARBA" id="ARBA00022827"/>
    </source>
</evidence>
<dbReference type="PRINTS" id="PR00368">
    <property type="entry name" value="FADPNR"/>
</dbReference>
<accession>A0A0J1IRF3</accession>
<evidence type="ECO:0000256" key="15">
    <source>
        <dbReference type="PIRSR" id="PIRSR000350-4"/>
    </source>
</evidence>
<evidence type="ECO:0000256" key="6">
    <source>
        <dbReference type="ARBA" id="ARBA00022630"/>
    </source>
</evidence>
<evidence type="ECO:0000256" key="8">
    <source>
        <dbReference type="ARBA" id="ARBA00023002"/>
    </source>
</evidence>
<feature type="binding site" evidence="14">
    <location>
        <position position="203"/>
    </location>
    <ligand>
        <name>NAD(+)</name>
        <dbReference type="ChEBI" id="CHEBI:57540"/>
    </ligand>
</feature>
<dbReference type="PRINTS" id="PR00411">
    <property type="entry name" value="PNDRDTASEI"/>
</dbReference>
<evidence type="ECO:0000259" key="18">
    <source>
        <dbReference type="Pfam" id="PF07992"/>
    </source>
</evidence>
<evidence type="ECO:0000256" key="5">
    <source>
        <dbReference type="ARBA" id="ARBA00022490"/>
    </source>
</evidence>
<dbReference type="Proteomes" id="UP000036045">
    <property type="component" value="Unassembled WGS sequence"/>
</dbReference>
<dbReference type="Pfam" id="PF07992">
    <property type="entry name" value="Pyr_redox_2"/>
    <property type="match status" value="1"/>
</dbReference>
<comment type="miscellaneous">
    <text evidence="16">The active site is a redox-active disulfide bond.</text>
</comment>
<evidence type="ECO:0000256" key="3">
    <source>
        <dbReference type="ARBA" id="ARBA00012608"/>
    </source>
</evidence>
<dbReference type="AlphaFoldDB" id="A0A0J1IRF3"/>
<dbReference type="RefSeq" id="WP_047940235.1">
    <property type="nucleotide sequence ID" value="NZ_CP053989.1"/>
</dbReference>
<dbReference type="InterPro" id="IPR023753">
    <property type="entry name" value="FAD/NAD-binding_dom"/>
</dbReference>
<feature type="binding site" evidence="14">
    <location>
        <position position="272"/>
    </location>
    <ligand>
        <name>NAD(+)</name>
        <dbReference type="ChEBI" id="CHEBI:57540"/>
    </ligand>
</feature>
<dbReference type="SUPFAM" id="SSF51905">
    <property type="entry name" value="FAD/NAD(P)-binding domain"/>
    <property type="match status" value="1"/>
</dbReference>
<evidence type="ECO:0000256" key="12">
    <source>
        <dbReference type="ARBA" id="ARBA00049187"/>
    </source>
</evidence>
<dbReference type="OrthoDB" id="9800167at2"/>
<dbReference type="EMBL" id="LDPH01000001">
    <property type="protein sequence ID" value="KLV28541.1"/>
    <property type="molecule type" value="Genomic_DNA"/>
</dbReference>
<dbReference type="InterPro" id="IPR012999">
    <property type="entry name" value="Pyr_OxRdtase_I_AS"/>
</dbReference>
<name>A0A0J1IRF3_NIACI</name>
<keyword evidence="14" id="KW-0547">Nucleotide-binding</keyword>
<feature type="binding site" evidence="14">
    <location>
        <begin position="143"/>
        <end position="145"/>
    </location>
    <ligand>
        <name>FAD</name>
        <dbReference type="ChEBI" id="CHEBI:57692"/>
    </ligand>
</feature>
<evidence type="ECO:0000313" key="20">
    <source>
        <dbReference type="Proteomes" id="UP000036045"/>
    </source>
</evidence>
<dbReference type="GO" id="GO:0004148">
    <property type="term" value="F:dihydrolipoyl dehydrogenase (NADH) activity"/>
    <property type="evidence" value="ECO:0007669"/>
    <property type="project" value="UniProtKB-EC"/>
</dbReference>
<evidence type="ECO:0000256" key="14">
    <source>
        <dbReference type="PIRSR" id="PIRSR000350-3"/>
    </source>
</evidence>
<keyword evidence="9 14" id="KW-0520">NAD</keyword>
<sequence length="466" mass="49866">MKKYDVVILGGGTGGYVAAIRASQKGKTVAVIEKDKLGGTCLHRGCIPSKALLRTAEVFSTFKNAASFGVDVSGNIAVNFPKAQKRKEMIVRQLEAGIKGLMQKGKIDVYEGTGFFHSNSILKITDRAGKETSIEAKNTIIATGSKPRSLPGLPFDEKQILSSDGALSLKELPKSIIIVGGGVIGMEWASLLNDFGVKVTVLEYSPRIVPTEDEDISQELQKIYTKKKVQIVTNALVDAKSCRLTEKGVQISAEVNGKKDIFSAEKLLVSVGRSPVVEGIGLENTAVKLEKGAIVVDKNCRTHDHKIFAIGDCIPTLQLAHVAMHEGILAVDTIVGEETYLISYEQIPRCIYTAPEIASVGISEAAAKARGYEVKVGYFPFQAIGKALVHGEKEGFTKITADKNTDDILGITIIGPHATDLIGEAALGQMLEATPWEIAHTVHAHPTLSEVLGEAALAVDGLSLHM</sequence>
<dbReference type="InterPro" id="IPR004099">
    <property type="entry name" value="Pyr_nucl-diS_OxRdtase_dimer"/>
</dbReference>
<proteinExistence type="inferred from homology"/>
<dbReference type="PROSITE" id="PS00076">
    <property type="entry name" value="PYRIDINE_REDOX_1"/>
    <property type="match status" value="1"/>
</dbReference>
<feature type="disulfide bond" description="Redox-active" evidence="15">
    <location>
        <begin position="41"/>
        <end position="46"/>
    </location>
</feature>
<dbReference type="SUPFAM" id="SSF55424">
    <property type="entry name" value="FAD/NAD-linked reductases, dimerisation (C-terminal) domain"/>
    <property type="match status" value="1"/>
</dbReference>
<reference evidence="19 20" key="1">
    <citation type="submission" date="2015-05" db="EMBL/GenBank/DDBJ databases">
        <title>Whole genome sequence and identification of bacterial endophytes from Costus igneus.</title>
        <authorList>
            <person name="Lee Y.P."/>
            <person name="Gan H.M."/>
            <person name="Eng W."/>
            <person name="Wheatley M.S."/>
            <person name="Caraballo A."/>
            <person name="Polter S."/>
            <person name="Savka M.A."/>
            <person name="Hudson A.O."/>
        </authorList>
    </citation>
    <scope>NUCLEOTIDE SEQUENCE [LARGE SCALE GENOMIC DNA]</scope>
    <source>
        <strain evidence="19 20">RIT379</strain>
    </source>
</reference>
<dbReference type="InterPro" id="IPR001100">
    <property type="entry name" value="Pyr_nuc-diS_OxRdtase"/>
</dbReference>
<dbReference type="InterPro" id="IPR050151">
    <property type="entry name" value="Class-I_Pyr_Nuc-Dis_Oxidored"/>
</dbReference>
<dbReference type="EC" id="1.8.1.4" evidence="3 16"/>
<keyword evidence="7 14" id="KW-0274">FAD</keyword>
<evidence type="ECO:0000256" key="10">
    <source>
        <dbReference type="ARBA" id="ARBA00023157"/>
    </source>
</evidence>
<dbReference type="GO" id="GO:0006103">
    <property type="term" value="P:2-oxoglutarate metabolic process"/>
    <property type="evidence" value="ECO:0007669"/>
    <property type="project" value="TreeGrafter"/>
</dbReference>
<dbReference type="PIRSF" id="PIRSF000350">
    <property type="entry name" value="Mercury_reductase_MerA"/>
    <property type="match status" value="1"/>
</dbReference>
<evidence type="ECO:0000256" key="16">
    <source>
        <dbReference type="RuleBase" id="RU003692"/>
    </source>
</evidence>
<dbReference type="InterPro" id="IPR016156">
    <property type="entry name" value="FAD/NAD-linked_Rdtase_dimer_sf"/>
</dbReference>
<dbReference type="PANTHER" id="PTHR22912">
    <property type="entry name" value="DISULFIDE OXIDOREDUCTASE"/>
    <property type="match status" value="1"/>
</dbReference>
<dbReference type="Gene3D" id="3.50.50.60">
    <property type="entry name" value="FAD/NAD(P)-binding domain"/>
    <property type="match status" value="2"/>
</dbReference>
<comment type="catalytic activity">
    <reaction evidence="12 16">
        <text>N(6)-[(R)-dihydrolipoyl]-L-lysyl-[protein] + NAD(+) = N(6)-[(R)-lipoyl]-L-lysyl-[protein] + NADH + H(+)</text>
        <dbReference type="Rhea" id="RHEA:15045"/>
        <dbReference type="Rhea" id="RHEA-COMP:10474"/>
        <dbReference type="Rhea" id="RHEA-COMP:10475"/>
        <dbReference type="ChEBI" id="CHEBI:15378"/>
        <dbReference type="ChEBI" id="CHEBI:57540"/>
        <dbReference type="ChEBI" id="CHEBI:57945"/>
        <dbReference type="ChEBI" id="CHEBI:83099"/>
        <dbReference type="ChEBI" id="CHEBI:83100"/>
        <dbReference type="EC" id="1.8.1.4"/>
    </reaction>
</comment>
<dbReference type="InterPro" id="IPR006258">
    <property type="entry name" value="Lipoamide_DH"/>
</dbReference>
<feature type="binding site" evidence="14">
    <location>
        <position position="114"/>
    </location>
    <ligand>
        <name>FAD</name>
        <dbReference type="ChEBI" id="CHEBI:57692"/>
    </ligand>
</feature>
<keyword evidence="11 16" id="KW-0676">Redox-active center</keyword>
<evidence type="ECO:0000256" key="13">
    <source>
        <dbReference type="PIRSR" id="PIRSR000350-2"/>
    </source>
</evidence>
<dbReference type="GeneID" id="56349430"/>
<comment type="cofactor">
    <cofactor evidence="14 16">
        <name>FAD</name>
        <dbReference type="ChEBI" id="CHEBI:57692"/>
    </cofactor>
    <text evidence="14 16">Binds 1 FAD per subunit.</text>
</comment>
<dbReference type="Gene3D" id="3.30.390.30">
    <property type="match status" value="1"/>
</dbReference>
<dbReference type="PATRIC" id="fig|1397.4.peg.460"/>
<evidence type="ECO:0000313" key="19">
    <source>
        <dbReference type="EMBL" id="KLV28541.1"/>
    </source>
</evidence>
<keyword evidence="8 16" id="KW-0560">Oxidoreductase</keyword>
<evidence type="ECO:0000256" key="9">
    <source>
        <dbReference type="ARBA" id="ARBA00023027"/>
    </source>
</evidence>
<dbReference type="Pfam" id="PF02852">
    <property type="entry name" value="Pyr_redox_dim"/>
    <property type="match status" value="1"/>
</dbReference>
<comment type="similarity">
    <text evidence="2 16">Belongs to the class-I pyridine nucleotide-disulfide oxidoreductase family.</text>
</comment>
<comment type="caution">
    <text evidence="19">The sequence shown here is derived from an EMBL/GenBank/DDBJ whole genome shotgun (WGS) entry which is preliminary data.</text>
</comment>
<keyword evidence="20" id="KW-1185">Reference proteome</keyword>
<organism evidence="19 20">
    <name type="scientific">Niallia circulans</name>
    <name type="common">Bacillus circulans</name>
    <dbReference type="NCBI Taxonomy" id="1397"/>
    <lineage>
        <taxon>Bacteria</taxon>
        <taxon>Bacillati</taxon>
        <taxon>Bacillota</taxon>
        <taxon>Bacilli</taxon>
        <taxon>Bacillales</taxon>
        <taxon>Bacillaceae</taxon>
        <taxon>Niallia</taxon>
    </lineage>
</organism>
<keyword evidence="10" id="KW-1015">Disulfide bond</keyword>
<comment type="subcellular location">
    <subcellularLocation>
        <location evidence="1">Cytoplasm</location>
    </subcellularLocation>
</comment>
<feature type="domain" description="FAD/NAD(P)-binding" evidence="18">
    <location>
        <begin position="4"/>
        <end position="327"/>
    </location>
</feature>
<feature type="active site" description="Proton acceptor" evidence="13">
    <location>
        <position position="445"/>
    </location>
</feature>
<evidence type="ECO:0000256" key="1">
    <source>
        <dbReference type="ARBA" id="ARBA00004496"/>
    </source>
</evidence>